<feature type="signal peptide" evidence="1">
    <location>
        <begin position="1"/>
        <end position="30"/>
    </location>
</feature>
<sequence>MFLRGIQEPMMHFATLILAITIFAAHQVLSQPPTRTLPTLPVWPTPTPDPGGPLPASCTYSPTATWYKTSGCAVNCVTSIRCNADFPIIVPCGCTRASVAPTTTTICPPASGCHQCTTKWGLYVTTQSNCTSDARVTGRAEAMNHNDSHNRDKEGIVRYARPLQA</sequence>
<keyword evidence="1" id="KW-0732">Signal</keyword>
<evidence type="ECO:0000313" key="2">
    <source>
        <dbReference type="EMBL" id="KAK4180002.1"/>
    </source>
</evidence>
<name>A0AAN6WH27_9PEZI</name>
<feature type="chain" id="PRO_5042993836" evidence="1">
    <location>
        <begin position="31"/>
        <end position="165"/>
    </location>
</feature>
<protein>
    <submittedName>
        <fullName evidence="2">Uncharacterized protein</fullName>
    </submittedName>
</protein>
<reference evidence="2" key="2">
    <citation type="submission" date="2023-05" db="EMBL/GenBank/DDBJ databases">
        <authorList>
            <consortium name="Lawrence Berkeley National Laboratory"/>
            <person name="Steindorff A."/>
            <person name="Hensen N."/>
            <person name="Bonometti L."/>
            <person name="Westerberg I."/>
            <person name="Brannstrom I.O."/>
            <person name="Guillou S."/>
            <person name="Cros-Aarteil S."/>
            <person name="Calhoun S."/>
            <person name="Haridas S."/>
            <person name="Kuo A."/>
            <person name="Mondo S."/>
            <person name="Pangilinan J."/>
            <person name="Riley R."/>
            <person name="Labutti K."/>
            <person name="Andreopoulos B."/>
            <person name="Lipzen A."/>
            <person name="Chen C."/>
            <person name="Yanf M."/>
            <person name="Daum C."/>
            <person name="Ng V."/>
            <person name="Clum A."/>
            <person name="Ohm R."/>
            <person name="Martin F."/>
            <person name="Silar P."/>
            <person name="Natvig D."/>
            <person name="Lalanne C."/>
            <person name="Gautier V."/>
            <person name="Ament-Velasquez S.L."/>
            <person name="Kruys A."/>
            <person name="Hutchinson M.I."/>
            <person name="Powell A.J."/>
            <person name="Barry K."/>
            <person name="Miller A.N."/>
            <person name="Grigoriev I.V."/>
            <person name="Debuchy R."/>
            <person name="Gladieux P."/>
            <person name="Thoren M.H."/>
            <person name="Johannesson H."/>
        </authorList>
    </citation>
    <scope>NUCLEOTIDE SEQUENCE</scope>
    <source>
        <strain evidence="2">CBS 892.96</strain>
    </source>
</reference>
<accession>A0AAN6WH27</accession>
<evidence type="ECO:0000313" key="3">
    <source>
        <dbReference type="Proteomes" id="UP001302321"/>
    </source>
</evidence>
<proteinExistence type="predicted"/>
<keyword evidence="3" id="KW-1185">Reference proteome</keyword>
<gene>
    <name evidence="2" type="ORF">QBC36DRAFT_321235</name>
</gene>
<organism evidence="2 3">
    <name type="scientific">Triangularia setosa</name>
    <dbReference type="NCBI Taxonomy" id="2587417"/>
    <lineage>
        <taxon>Eukaryota</taxon>
        <taxon>Fungi</taxon>
        <taxon>Dikarya</taxon>
        <taxon>Ascomycota</taxon>
        <taxon>Pezizomycotina</taxon>
        <taxon>Sordariomycetes</taxon>
        <taxon>Sordariomycetidae</taxon>
        <taxon>Sordariales</taxon>
        <taxon>Podosporaceae</taxon>
        <taxon>Triangularia</taxon>
    </lineage>
</organism>
<dbReference type="Proteomes" id="UP001302321">
    <property type="component" value="Unassembled WGS sequence"/>
</dbReference>
<reference evidence="2" key="1">
    <citation type="journal article" date="2023" name="Mol. Phylogenet. Evol.">
        <title>Genome-scale phylogeny and comparative genomics of the fungal order Sordariales.</title>
        <authorList>
            <person name="Hensen N."/>
            <person name="Bonometti L."/>
            <person name="Westerberg I."/>
            <person name="Brannstrom I.O."/>
            <person name="Guillou S."/>
            <person name="Cros-Aarteil S."/>
            <person name="Calhoun S."/>
            <person name="Haridas S."/>
            <person name="Kuo A."/>
            <person name="Mondo S."/>
            <person name="Pangilinan J."/>
            <person name="Riley R."/>
            <person name="LaButti K."/>
            <person name="Andreopoulos B."/>
            <person name="Lipzen A."/>
            <person name="Chen C."/>
            <person name="Yan M."/>
            <person name="Daum C."/>
            <person name="Ng V."/>
            <person name="Clum A."/>
            <person name="Steindorff A."/>
            <person name="Ohm R.A."/>
            <person name="Martin F."/>
            <person name="Silar P."/>
            <person name="Natvig D.O."/>
            <person name="Lalanne C."/>
            <person name="Gautier V."/>
            <person name="Ament-Velasquez S.L."/>
            <person name="Kruys A."/>
            <person name="Hutchinson M.I."/>
            <person name="Powell A.J."/>
            <person name="Barry K."/>
            <person name="Miller A.N."/>
            <person name="Grigoriev I.V."/>
            <person name="Debuchy R."/>
            <person name="Gladieux P."/>
            <person name="Hiltunen Thoren M."/>
            <person name="Johannesson H."/>
        </authorList>
    </citation>
    <scope>NUCLEOTIDE SEQUENCE</scope>
    <source>
        <strain evidence="2">CBS 892.96</strain>
    </source>
</reference>
<dbReference type="EMBL" id="MU866106">
    <property type="protein sequence ID" value="KAK4180002.1"/>
    <property type="molecule type" value="Genomic_DNA"/>
</dbReference>
<dbReference type="AlphaFoldDB" id="A0AAN6WH27"/>
<evidence type="ECO:0000256" key="1">
    <source>
        <dbReference type="SAM" id="SignalP"/>
    </source>
</evidence>
<comment type="caution">
    <text evidence="2">The sequence shown here is derived from an EMBL/GenBank/DDBJ whole genome shotgun (WGS) entry which is preliminary data.</text>
</comment>